<feature type="coiled-coil region" evidence="1">
    <location>
        <begin position="255"/>
        <end position="282"/>
    </location>
</feature>
<organism evidence="2 3">
    <name type="scientific">Ornithinibacillus salinisoli</name>
    <dbReference type="NCBI Taxonomy" id="1848459"/>
    <lineage>
        <taxon>Bacteria</taxon>
        <taxon>Bacillati</taxon>
        <taxon>Bacillota</taxon>
        <taxon>Bacilli</taxon>
        <taxon>Bacillales</taxon>
        <taxon>Bacillaceae</taxon>
        <taxon>Ornithinibacillus</taxon>
    </lineage>
</organism>
<evidence type="ECO:0000313" key="2">
    <source>
        <dbReference type="EMBL" id="MFD2043892.1"/>
    </source>
</evidence>
<name>A0ABW4VW76_9BACI</name>
<gene>
    <name evidence="2" type="ORF">ACFSJF_06440</name>
</gene>
<dbReference type="RefSeq" id="WP_377555465.1">
    <property type="nucleotide sequence ID" value="NZ_JBHUMI010000009.1"/>
</dbReference>
<proteinExistence type="predicted"/>
<sequence length="287" mass="32668">MDIAKKAVKRFADVIGQDSEISLVVYGHEGSESSEDKSLSCNGIEEIYQLDTYEKEKFEASLSTFESKGWTPLAGAINKAAEMSASVDGSITVYIVSDGVETCDGDPVQAAEDFVALNDHRSVNIIGFNVDQDAEEQLKLVSEAGKGEYYTANNADDLKQTIEYEWLPSAIDLAWAFTKAPGPWEILDEYNKYDVDHEKIKIIMQQERDRYNFALNMIKEADMIPSDQHQELKDLIATHYNKRMEDWRELRSAKIDEINAIADDIKEKVSDWTEEMKKRKKERGDVW</sequence>
<evidence type="ECO:0000256" key="1">
    <source>
        <dbReference type="SAM" id="Coils"/>
    </source>
</evidence>
<reference evidence="3" key="1">
    <citation type="journal article" date="2019" name="Int. J. Syst. Evol. Microbiol.">
        <title>The Global Catalogue of Microorganisms (GCM) 10K type strain sequencing project: providing services to taxonomists for standard genome sequencing and annotation.</title>
        <authorList>
            <consortium name="The Broad Institute Genomics Platform"/>
            <consortium name="The Broad Institute Genome Sequencing Center for Infectious Disease"/>
            <person name="Wu L."/>
            <person name="Ma J."/>
        </authorList>
    </citation>
    <scope>NUCLEOTIDE SEQUENCE [LARGE SCALE GENOMIC DNA]</scope>
    <source>
        <strain evidence="3">R28</strain>
    </source>
</reference>
<dbReference type="SUPFAM" id="SSF53300">
    <property type="entry name" value="vWA-like"/>
    <property type="match status" value="1"/>
</dbReference>
<accession>A0ABW4VW76</accession>
<comment type="caution">
    <text evidence="2">The sequence shown here is derived from an EMBL/GenBank/DDBJ whole genome shotgun (WGS) entry which is preliminary data.</text>
</comment>
<dbReference type="Gene3D" id="3.40.50.410">
    <property type="entry name" value="von Willebrand factor, type A domain"/>
    <property type="match status" value="1"/>
</dbReference>
<evidence type="ECO:0000313" key="3">
    <source>
        <dbReference type="Proteomes" id="UP001597383"/>
    </source>
</evidence>
<dbReference type="InterPro" id="IPR036465">
    <property type="entry name" value="vWFA_dom_sf"/>
</dbReference>
<protein>
    <recommendedName>
        <fullName evidence="4">VWA domain-containing protein</fullName>
    </recommendedName>
</protein>
<dbReference type="Proteomes" id="UP001597383">
    <property type="component" value="Unassembled WGS sequence"/>
</dbReference>
<keyword evidence="1" id="KW-0175">Coiled coil</keyword>
<dbReference type="EMBL" id="JBHUHQ010000013">
    <property type="protein sequence ID" value="MFD2043892.1"/>
    <property type="molecule type" value="Genomic_DNA"/>
</dbReference>
<keyword evidence="3" id="KW-1185">Reference proteome</keyword>
<evidence type="ECO:0008006" key="4">
    <source>
        <dbReference type="Google" id="ProtNLM"/>
    </source>
</evidence>